<keyword evidence="9 11" id="KW-0472">Membrane</keyword>
<dbReference type="GO" id="GO:0046872">
    <property type="term" value="F:metal ion binding"/>
    <property type="evidence" value="ECO:0007669"/>
    <property type="project" value="UniProtKB-KW"/>
</dbReference>
<keyword evidence="6 11" id="KW-0560">Oxidoreductase</keyword>
<dbReference type="PANTHER" id="PTHR35457:SF1">
    <property type="entry name" value="HEME A SYNTHASE"/>
    <property type="match status" value="1"/>
</dbReference>
<dbReference type="GO" id="GO:0120547">
    <property type="term" value="F:heme A synthase activity"/>
    <property type="evidence" value="ECO:0007669"/>
    <property type="project" value="UniProtKB-EC"/>
</dbReference>
<keyword evidence="5 11" id="KW-1133">Transmembrane helix</keyword>
<feature type="transmembrane region" description="Helical" evidence="11">
    <location>
        <begin position="58"/>
        <end position="79"/>
    </location>
</feature>
<keyword evidence="3 11" id="KW-0812">Transmembrane</keyword>
<dbReference type="UniPathway" id="UPA00269">
    <property type="reaction ID" value="UER00713"/>
</dbReference>
<dbReference type="AlphaFoldDB" id="A0A1I4AEK3"/>
<gene>
    <name evidence="11" type="primary">ctaA</name>
    <name evidence="12" type="ORF">SAMN05518846_11535</name>
</gene>
<keyword evidence="13" id="KW-1185">Reference proteome</keyword>
<evidence type="ECO:0000313" key="12">
    <source>
        <dbReference type="EMBL" id="SFK54743.1"/>
    </source>
</evidence>
<dbReference type="HAMAP" id="MF_01664">
    <property type="entry name" value="HemeA_synth_type1"/>
    <property type="match status" value="1"/>
</dbReference>
<comment type="catalytic activity">
    <reaction evidence="11">
        <text>Fe(II)-heme o + 2 A + H2O = Fe(II)-heme a + 2 AH2</text>
        <dbReference type="Rhea" id="RHEA:63388"/>
        <dbReference type="ChEBI" id="CHEBI:13193"/>
        <dbReference type="ChEBI" id="CHEBI:15377"/>
        <dbReference type="ChEBI" id="CHEBI:17499"/>
        <dbReference type="ChEBI" id="CHEBI:60530"/>
        <dbReference type="ChEBI" id="CHEBI:61715"/>
        <dbReference type="EC" id="1.17.99.9"/>
    </reaction>
</comment>
<evidence type="ECO:0000256" key="10">
    <source>
        <dbReference type="ARBA" id="ARBA00023157"/>
    </source>
</evidence>
<feature type="transmembrane region" description="Helical" evidence="11">
    <location>
        <begin position="91"/>
        <end position="112"/>
    </location>
</feature>
<dbReference type="EMBL" id="FORT01000015">
    <property type="protein sequence ID" value="SFK54743.1"/>
    <property type="molecule type" value="Genomic_DNA"/>
</dbReference>
<organism evidence="12 13">
    <name type="scientific">Brevibacillus centrosporus</name>
    <dbReference type="NCBI Taxonomy" id="54910"/>
    <lineage>
        <taxon>Bacteria</taxon>
        <taxon>Bacillati</taxon>
        <taxon>Bacillota</taxon>
        <taxon>Bacilli</taxon>
        <taxon>Bacillales</taxon>
        <taxon>Paenibacillaceae</taxon>
        <taxon>Brevibacillus</taxon>
    </lineage>
</organism>
<feature type="transmembrane region" description="Helical" evidence="11">
    <location>
        <begin position="241"/>
        <end position="267"/>
    </location>
</feature>
<proteinExistence type="inferred from homology"/>
<feature type="transmembrane region" description="Helical" evidence="11">
    <location>
        <begin position="118"/>
        <end position="141"/>
    </location>
</feature>
<dbReference type="InterPro" id="IPR050450">
    <property type="entry name" value="COX15/CtaA_HemeA_synthase"/>
</dbReference>
<dbReference type="GeneID" id="301133214"/>
<evidence type="ECO:0000256" key="1">
    <source>
        <dbReference type="ARBA" id="ARBA00004141"/>
    </source>
</evidence>
<dbReference type="Pfam" id="PF02628">
    <property type="entry name" value="COX15-CtaA"/>
    <property type="match status" value="2"/>
</dbReference>
<evidence type="ECO:0000256" key="11">
    <source>
        <dbReference type="HAMAP-Rule" id="MF_01664"/>
    </source>
</evidence>
<comment type="subcellular location">
    <subcellularLocation>
        <location evidence="11">Cell membrane</location>
        <topology evidence="11">Multi-pass membrane protein</topology>
    </subcellularLocation>
    <subcellularLocation>
        <location evidence="1">Membrane</location>
        <topology evidence="1">Multi-pass membrane protein</topology>
    </subcellularLocation>
</comment>
<comment type="subunit">
    <text evidence="11">Interacts with CtaB.</text>
</comment>
<feature type="binding site" description="axial binding residue" evidence="11">
    <location>
        <position position="275"/>
    </location>
    <ligand>
        <name>heme</name>
        <dbReference type="ChEBI" id="CHEBI:30413"/>
    </ligand>
    <ligandPart>
        <name>Fe</name>
        <dbReference type="ChEBI" id="CHEBI:18248"/>
    </ligandPart>
</feature>
<feature type="transmembrane region" description="Helical" evidence="11">
    <location>
        <begin position="161"/>
        <end position="179"/>
    </location>
</feature>
<comment type="cofactor">
    <cofactor evidence="11">
        <name>heme b</name>
        <dbReference type="ChEBI" id="CHEBI:60344"/>
    </cofactor>
</comment>
<comment type="caution">
    <text evidence="11">Lacks conserved residue(s) required for the propagation of feature annotation.</text>
</comment>
<dbReference type="Proteomes" id="UP000198915">
    <property type="component" value="Unassembled WGS sequence"/>
</dbReference>
<evidence type="ECO:0000256" key="4">
    <source>
        <dbReference type="ARBA" id="ARBA00022723"/>
    </source>
</evidence>
<keyword evidence="7 11" id="KW-0408">Iron</keyword>
<evidence type="ECO:0000256" key="5">
    <source>
        <dbReference type="ARBA" id="ARBA00022989"/>
    </source>
</evidence>
<dbReference type="EC" id="1.17.99.9" evidence="11"/>
<feature type="transmembrane region" description="Helical" evidence="11">
    <location>
        <begin position="273"/>
        <end position="291"/>
    </location>
</feature>
<evidence type="ECO:0000256" key="6">
    <source>
        <dbReference type="ARBA" id="ARBA00023002"/>
    </source>
</evidence>
<feature type="transmembrane region" description="Helical" evidence="11">
    <location>
        <begin position="210"/>
        <end position="229"/>
    </location>
</feature>
<keyword evidence="8 11" id="KW-0350">Heme biosynthesis</keyword>
<keyword evidence="10" id="KW-1015">Disulfide bond</keyword>
<comment type="similarity">
    <text evidence="11">Belongs to the COX15/CtaA family. Type 1 subfamily.</text>
</comment>
<keyword evidence="4 11" id="KW-0479">Metal-binding</keyword>
<dbReference type="InterPro" id="IPR023755">
    <property type="entry name" value="HemeA_Synthase_type1"/>
</dbReference>
<dbReference type="InterPro" id="IPR003780">
    <property type="entry name" value="COX15/CtaA_fam"/>
</dbReference>
<evidence type="ECO:0000256" key="3">
    <source>
        <dbReference type="ARBA" id="ARBA00022692"/>
    </source>
</evidence>
<accession>A0A1I4AEK3</accession>
<protein>
    <recommendedName>
        <fullName evidence="11">Heme A synthase</fullName>
        <shortName evidence="11">HAS</shortName>
        <ecNumber evidence="11">1.17.99.9</ecNumber>
    </recommendedName>
    <alternativeName>
        <fullName evidence="11">Cytochrome aa3-controlling protein</fullName>
    </alternativeName>
</protein>
<comment type="pathway">
    <text evidence="11">Porphyrin-containing compound metabolism; heme A biosynthesis; heme A from heme O: step 1/1.</text>
</comment>
<evidence type="ECO:0000313" key="13">
    <source>
        <dbReference type="Proteomes" id="UP000198915"/>
    </source>
</evidence>
<keyword evidence="2 11" id="KW-1003">Cell membrane</keyword>
<dbReference type="GO" id="GO:0006784">
    <property type="term" value="P:heme A biosynthetic process"/>
    <property type="evidence" value="ECO:0007669"/>
    <property type="project" value="UniProtKB-UniRule"/>
</dbReference>
<feature type="binding site" description="axial binding residue" evidence="11">
    <location>
        <position position="212"/>
    </location>
    <ligand>
        <name>heme</name>
        <dbReference type="ChEBI" id="CHEBI:30413"/>
    </ligand>
    <ligandPart>
        <name>Fe</name>
        <dbReference type="ChEBI" id="CHEBI:18248"/>
    </ligandPart>
</feature>
<reference evidence="13" key="1">
    <citation type="submission" date="2016-10" db="EMBL/GenBank/DDBJ databases">
        <authorList>
            <person name="Varghese N."/>
            <person name="Submissions S."/>
        </authorList>
    </citation>
    <scope>NUCLEOTIDE SEQUENCE [LARGE SCALE GENOMIC DNA]</scope>
    <source>
        <strain evidence="13">OK042</strain>
    </source>
</reference>
<evidence type="ECO:0000256" key="7">
    <source>
        <dbReference type="ARBA" id="ARBA00023004"/>
    </source>
</evidence>
<comment type="function">
    <text evidence="11">Catalyzes the conversion of heme O to heme A by two successive hydroxylations of the methyl group at C8. The first hydroxylation forms heme I, the second hydroxylation results in an unstable dihydroxymethyl group, which spontaneously dehydrates, resulting in the formyl group of heme A.</text>
</comment>
<dbReference type="PANTHER" id="PTHR35457">
    <property type="entry name" value="HEME A SYNTHASE"/>
    <property type="match status" value="1"/>
</dbReference>
<evidence type="ECO:0000256" key="9">
    <source>
        <dbReference type="ARBA" id="ARBA00023136"/>
    </source>
</evidence>
<dbReference type="STRING" id="1884381.SAMN05518846_11535"/>
<sequence>MEKWLKPLAVLATLVMFIVMVAGSLVTKTDSGLGCGNDWPLCNGKWVPEYTLASIIEYTHRLITGIAGIIVLLFSVMCWRFYRGNQEVRNLALFGIFFIVLESILGASAVIWPQSSAVLALHFGFSLLAFTGVFLLTGFVLQRDRMEGMVQAEAPKGFRNWIWGVTIYAYGVVYLGAYVRHTGSSMACSDWPLCQGKLIPELSGQTGIHFAHRLGAMLLLILMLINLIYAVKHFKETRRDLYGASVIAFVLVVLQVFSGGFVVLFQLHLYATLLHSMIITILFGVICYMCLQSLKSPRLKIPRKKQ</sequence>
<dbReference type="RefSeq" id="WP_092273627.1">
    <property type="nucleotide sequence ID" value="NZ_BJOE01000010.1"/>
</dbReference>
<dbReference type="GO" id="GO:0005886">
    <property type="term" value="C:plasma membrane"/>
    <property type="evidence" value="ECO:0007669"/>
    <property type="project" value="UniProtKB-SubCell"/>
</dbReference>
<evidence type="ECO:0000256" key="2">
    <source>
        <dbReference type="ARBA" id="ARBA00022475"/>
    </source>
</evidence>
<evidence type="ECO:0000256" key="8">
    <source>
        <dbReference type="ARBA" id="ARBA00023133"/>
    </source>
</evidence>
<name>A0A1I4AEK3_9BACL</name>